<evidence type="ECO:0000256" key="1">
    <source>
        <dbReference type="SAM" id="MobiDB-lite"/>
    </source>
</evidence>
<reference evidence="2 3" key="1">
    <citation type="submission" date="2016-10" db="EMBL/GenBank/DDBJ databases">
        <authorList>
            <person name="de Groot N.N."/>
        </authorList>
    </citation>
    <scope>NUCLEOTIDE SEQUENCE [LARGE SCALE GENOMIC DNA]</scope>
    <source>
        <strain evidence="2 3">KH2T6</strain>
    </source>
</reference>
<dbReference type="NCBIfam" id="NF038189">
    <property type="entry name" value="VI_Cas13d"/>
    <property type="match status" value="1"/>
</dbReference>
<evidence type="ECO:0000313" key="3">
    <source>
        <dbReference type="Proteomes" id="UP000186015"/>
    </source>
</evidence>
<dbReference type="OrthoDB" id="1818151at2"/>
<dbReference type="CDD" id="cd20789">
    <property type="entry name" value="Cas13d"/>
    <property type="match status" value="1"/>
</dbReference>
<name>A0A1H7LH09_RUMAL</name>
<proteinExistence type="predicted"/>
<organism evidence="2 3">
    <name type="scientific">Ruminococcus albus</name>
    <dbReference type="NCBI Taxonomy" id="1264"/>
    <lineage>
        <taxon>Bacteria</taxon>
        <taxon>Bacillati</taxon>
        <taxon>Bacillota</taxon>
        <taxon>Clostridia</taxon>
        <taxon>Eubacteriales</taxon>
        <taxon>Oscillospiraceae</taxon>
        <taxon>Ruminococcus</taxon>
    </lineage>
</organism>
<protein>
    <submittedName>
        <fullName evidence="2">Uncharacterized protein</fullName>
    </submittedName>
</protein>
<accession>A0A1H7LH09</accession>
<sequence length="944" mass="109461">MAKKSKGMSLREKRELEKQKRIQKAAVNSVNDTPEKTEEANVVSVNVRTSAENKHSKKSAAKALGLKSGLVIGDELYLTSFGRGNEAKLEKKISGDTVEKLGIGAFEVAERDESTLTLESGRIKDKTARPKDPRHITVDTQGKFKEDMLGIRSVLEKKIFGKTFDDNIHVQLAYNILDVEKIMAQYVSDIVYMLHNTDKTERNDNLMGYMSIRNTYKTFCDTSNLPDDTKQKVENQKREFDKIIKSGRLGYFGEAFMVNSGNSTKLRPEKEIYHIFALMASLRQSYFHGYVKDTDYQGTTWAYTLEDKLKGPSHEFRETIDKIFDEGFSKISKDFGKMNKVNLQILEQMIGELYGSIERQNLTCDYYDFIQLKKHKYLGFSIKRLRETMLETTPAECYKAECYNSERQKLYKLIDFLIYDLYYNRKPARIEEIVDKLRESVNDEEKESIYSVEAKYVYESLSKVLDKSLKNSVSGETIKDLQKRYDDETANRIWDISQHSISGNVNCFCKLIYIMTLMLDGKEINDLLTTLVNKFDNIASFIDVMDELGLEHSFTDNYKMFADSKAICLDLQFINSFARMSKIDDEKSKRQLFRDALVILDIGNKDETWINNYLDSDIFKLDKEGNKLKGARHDFRNFIANNVIKSSRFKYLVKYSSADGMIKLKTNEKLIGFVLDKLPETQIDRYYESCGLDNAVVDKKVRIEKLSGLIRDMKFDDFSGVKTSNKAGDNDKQDKAKYQAIISLYLMVLYQIVKNMIYVNSRYVIAFHCLERDFGMYGKDFGKYYQGCRKLTDHFIEEKYMKEGKLGCNKKVGRYLKNNISCCTDGLINTYRNQVDHFAVVRKIGNYAAYIKSIGSWFELYHYVIQRIVFDEYRFALNNTESNYKNSIIKHHTYCKDMVKALNTPFGYDLPRYKNLSIGDLFDRNNYLNKTKESIDANSSIDSQ</sequence>
<feature type="region of interest" description="Disordered" evidence="1">
    <location>
        <begin position="1"/>
        <end position="39"/>
    </location>
</feature>
<dbReference type="RefSeq" id="WP_074833651.1">
    <property type="nucleotide sequence ID" value="NZ_FOAT01000009.1"/>
</dbReference>
<dbReference type="EMBL" id="FOAT01000009">
    <property type="protein sequence ID" value="SEK98109.1"/>
    <property type="molecule type" value="Genomic_DNA"/>
</dbReference>
<gene>
    <name evidence="2" type="ORF">SAMN05216469_10921</name>
</gene>
<dbReference type="Proteomes" id="UP000186015">
    <property type="component" value="Unassembled WGS sequence"/>
</dbReference>
<feature type="compositionally biased region" description="Basic and acidic residues" evidence="1">
    <location>
        <begin position="9"/>
        <end position="20"/>
    </location>
</feature>
<evidence type="ECO:0000313" key="2">
    <source>
        <dbReference type="EMBL" id="SEK98109.1"/>
    </source>
</evidence>
<dbReference type="AlphaFoldDB" id="A0A1H7LH09"/>
<dbReference type="SMR" id="A0A1H7LH09"/>